<dbReference type="GO" id="GO:0003677">
    <property type="term" value="F:DNA binding"/>
    <property type="evidence" value="ECO:0007669"/>
    <property type="project" value="UniProtKB-KW"/>
</dbReference>
<evidence type="ECO:0000259" key="2">
    <source>
        <dbReference type="PROSITE" id="PS50943"/>
    </source>
</evidence>
<dbReference type="PANTHER" id="PTHR46558:SF13">
    <property type="entry name" value="HTH-TYPE TRANSCRIPTIONAL REGULATOR IMMR"/>
    <property type="match status" value="1"/>
</dbReference>
<dbReference type="Gene3D" id="1.10.260.40">
    <property type="entry name" value="lambda repressor-like DNA-binding domains"/>
    <property type="match status" value="1"/>
</dbReference>
<protein>
    <submittedName>
        <fullName evidence="3">Putative phage head-tail adaptor</fullName>
    </submittedName>
</protein>
<dbReference type="PANTHER" id="PTHR46558">
    <property type="entry name" value="TRACRIPTIONAL REGULATORY PROTEIN-RELATED-RELATED"/>
    <property type="match status" value="1"/>
</dbReference>
<gene>
    <name evidence="3" type="ORF">JCM16774_1440</name>
</gene>
<dbReference type="Proteomes" id="UP000321606">
    <property type="component" value="Chromosome"/>
</dbReference>
<dbReference type="OrthoDB" id="9801008at2"/>
<evidence type="ECO:0000313" key="4">
    <source>
        <dbReference type="Proteomes" id="UP000321606"/>
    </source>
</evidence>
<dbReference type="KEGG" id="lgo:JCM16774_1440"/>
<dbReference type="STRING" id="714315.GCA_000516535_01449"/>
<organism evidence="3 4">
    <name type="scientific">Pseudoleptotrichia goodfellowii</name>
    <dbReference type="NCBI Taxonomy" id="157692"/>
    <lineage>
        <taxon>Bacteria</taxon>
        <taxon>Fusobacteriati</taxon>
        <taxon>Fusobacteriota</taxon>
        <taxon>Fusobacteriia</taxon>
        <taxon>Fusobacteriales</taxon>
        <taxon>Leptotrichiaceae</taxon>
        <taxon>Pseudoleptotrichia</taxon>
    </lineage>
</organism>
<reference evidence="3 4" key="1">
    <citation type="submission" date="2019-07" db="EMBL/GenBank/DDBJ databases">
        <title>Complete Genome Sequence of Leptotrichia goodfellowii Strain JCM 16774.</title>
        <authorList>
            <person name="Watanabe S."/>
            <person name="Cui L."/>
        </authorList>
    </citation>
    <scope>NUCLEOTIDE SEQUENCE [LARGE SCALE GENOMIC DNA]</scope>
    <source>
        <strain evidence="3 4">JCM16774</strain>
    </source>
</reference>
<keyword evidence="1" id="KW-0238">DNA-binding</keyword>
<dbReference type="RefSeq" id="WP_006806723.1">
    <property type="nucleotide sequence ID" value="NZ_AP019822.1"/>
</dbReference>
<dbReference type="InterPro" id="IPR010982">
    <property type="entry name" value="Lambda_DNA-bd_dom_sf"/>
</dbReference>
<accession>A0A510JAZ5</accession>
<dbReference type="SMART" id="SM00530">
    <property type="entry name" value="HTH_XRE"/>
    <property type="match status" value="1"/>
</dbReference>
<name>A0A510JAZ5_9FUSO</name>
<evidence type="ECO:0000313" key="3">
    <source>
        <dbReference type="EMBL" id="BBM36508.1"/>
    </source>
</evidence>
<dbReference type="CDD" id="cd00093">
    <property type="entry name" value="HTH_XRE"/>
    <property type="match status" value="1"/>
</dbReference>
<feature type="domain" description="HTH cro/C1-type" evidence="2">
    <location>
        <begin position="7"/>
        <end position="61"/>
    </location>
</feature>
<dbReference type="InterPro" id="IPR001387">
    <property type="entry name" value="Cro/C1-type_HTH"/>
</dbReference>
<evidence type="ECO:0000256" key="1">
    <source>
        <dbReference type="ARBA" id="ARBA00023125"/>
    </source>
</evidence>
<sequence>MTFAEKLKSFRKQAKMSQEKLSEKLGVSRQAVTKWETGLGIPEIENIRAISELFEISIDELLSDELEVKKEKDYLFESITEYDIDSIKHYDIKLIGAYKIILTGYSGEKIYVRFASNTLADIEKDLKLKIDDGKYNIDLDVNYFNQTTKALTKEDLVIFMKLPEKYIEGIELAAAANTVEFHSLSCEQIEFDGKAENVMLDNVNAKVKLNCNLDMNIVCKTLNGNLKINQLFATSKLSVVEGMSFFAKKRGIGNSLLYEKDGKYVESFGDEDSENIIELNGMKSELIISRSLK</sequence>
<dbReference type="SUPFAM" id="SSF47413">
    <property type="entry name" value="lambda repressor-like DNA-binding domains"/>
    <property type="match status" value="1"/>
</dbReference>
<dbReference type="EMBL" id="AP019822">
    <property type="protein sequence ID" value="BBM36508.1"/>
    <property type="molecule type" value="Genomic_DNA"/>
</dbReference>
<dbReference type="Pfam" id="PF01381">
    <property type="entry name" value="HTH_3"/>
    <property type="match status" value="1"/>
</dbReference>
<proteinExistence type="predicted"/>
<dbReference type="PROSITE" id="PS50943">
    <property type="entry name" value="HTH_CROC1"/>
    <property type="match status" value="1"/>
</dbReference>
<dbReference type="AlphaFoldDB" id="A0A510JAZ5"/>